<dbReference type="PRINTS" id="PR00069">
    <property type="entry name" value="ALDKETRDTASE"/>
</dbReference>
<feature type="domain" description="NADP-dependent oxidoreductase" evidence="4">
    <location>
        <begin position="11"/>
        <end position="245"/>
    </location>
</feature>
<protein>
    <submittedName>
        <fullName evidence="5">Aldo-keto reductase</fullName>
    </submittedName>
</protein>
<name>A0ABR1FRR2_AURAN</name>
<evidence type="ECO:0000256" key="1">
    <source>
        <dbReference type="ARBA" id="ARBA00007905"/>
    </source>
</evidence>
<keyword evidence="2" id="KW-0521">NADP</keyword>
<evidence type="ECO:0000256" key="3">
    <source>
        <dbReference type="ARBA" id="ARBA00023002"/>
    </source>
</evidence>
<keyword evidence="6" id="KW-1185">Reference proteome</keyword>
<dbReference type="SUPFAM" id="SSF51430">
    <property type="entry name" value="NAD(P)-linked oxidoreductase"/>
    <property type="match status" value="1"/>
</dbReference>
<keyword evidence="3" id="KW-0560">Oxidoreductase</keyword>
<dbReference type="InterPro" id="IPR036812">
    <property type="entry name" value="NAD(P)_OxRdtase_dom_sf"/>
</dbReference>
<comment type="caution">
    <text evidence="5">The sequence shown here is derived from an EMBL/GenBank/DDBJ whole genome shotgun (WGS) entry which is preliminary data.</text>
</comment>
<dbReference type="PANTHER" id="PTHR43827">
    <property type="entry name" value="2,5-DIKETO-D-GLUCONIC ACID REDUCTASE"/>
    <property type="match status" value="1"/>
</dbReference>
<evidence type="ECO:0000313" key="6">
    <source>
        <dbReference type="Proteomes" id="UP001363151"/>
    </source>
</evidence>
<gene>
    <name evidence="5" type="ORF">SO694_000920129</name>
</gene>
<dbReference type="InterPro" id="IPR020471">
    <property type="entry name" value="AKR"/>
</dbReference>
<dbReference type="Gene3D" id="3.20.20.100">
    <property type="entry name" value="NADP-dependent oxidoreductase domain"/>
    <property type="match status" value="1"/>
</dbReference>
<dbReference type="CDD" id="cd19071">
    <property type="entry name" value="AKR_AKR1-5-like"/>
    <property type="match status" value="1"/>
</dbReference>
<dbReference type="Proteomes" id="UP001363151">
    <property type="component" value="Unassembled WGS sequence"/>
</dbReference>
<accession>A0ABR1FRR2</accession>
<sequence>MPQIAFGLYLIPKDEAGACVQAAVDAGYRHFDGAAFYDNEAAAAAALTPDCFYTSKVWTTDKTFDDAVRSVQRSAKELGRPLDLAPVGALVHWPVPGHHLEQYRALVHCRDELKIVKRCGLSNYTPEDYEELMASGVATGAPPCVNQIEVSPFLYRKECVDYFQSKGLVVQAFKPLQRGAALGNETVGALASKLGVSAAQVLIRWGVQKRLNVCVKSANPGRIRANLDVAGFELSEDDVAALDALTTPAAIDAWRAHYEKRRAGTAAPWGDGPRPAA</sequence>
<dbReference type="EMBL" id="JBBJCI010000256">
    <property type="protein sequence ID" value="KAK7236806.1"/>
    <property type="molecule type" value="Genomic_DNA"/>
</dbReference>
<dbReference type="PANTHER" id="PTHR43827:SF3">
    <property type="entry name" value="NADP-DEPENDENT OXIDOREDUCTASE DOMAIN-CONTAINING PROTEIN"/>
    <property type="match status" value="1"/>
</dbReference>
<evidence type="ECO:0000313" key="5">
    <source>
        <dbReference type="EMBL" id="KAK7236806.1"/>
    </source>
</evidence>
<proteinExistence type="inferred from homology"/>
<dbReference type="Pfam" id="PF00248">
    <property type="entry name" value="Aldo_ket_red"/>
    <property type="match status" value="1"/>
</dbReference>
<dbReference type="PIRSF" id="PIRSF000097">
    <property type="entry name" value="AKR"/>
    <property type="match status" value="1"/>
</dbReference>
<dbReference type="InterPro" id="IPR023210">
    <property type="entry name" value="NADP_OxRdtase_dom"/>
</dbReference>
<reference evidence="5 6" key="1">
    <citation type="submission" date="2024-03" db="EMBL/GenBank/DDBJ databases">
        <title>Aureococcus anophagefferens CCMP1851 and Kratosvirus quantuckense: Draft genome of a second virus-susceptible host strain in the model system.</title>
        <authorList>
            <person name="Chase E."/>
            <person name="Truchon A.R."/>
            <person name="Schepens W."/>
            <person name="Wilhelm S.W."/>
        </authorList>
    </citation>
    <scope>NUCLEOTIDE SEQUENCE [LARGE SCALE GENOMIC DNA]</scope>
    <source>
        <strain evidence="5 6">CCMP1851</strain>
    </source>
</reference>
<comment type="similarity">
    <text evidence="1">Belongs to the aldo/keto reductase family.</text>
</comment>
<evidence type="ECO:0000256" key="2">
    <source>
        <dbReference type="ARBA" id="ARBA00022857"/>
    </source>
</evidence>
<evidence type="ECO:0000259" key="4">
    <source>
        <dbReference type="Pfam" id="PF00248"/>
    </source>
</evidence>
<organism evidence="5 6">
    <name type="scientific">Aureococcus anophagefferens</name>
    <name type="common">Harmful bloom alga</name>
    <dbReference type="NCBI Taxonomy" id="44056"/>
    <lineage>
        <taxon>Eukaryota</taxon>
        <taxon>Sar</taxon>
        <taxon>Stramenopiles</taxon>
        <taxon>Ochrophyta</taxon>
        <taxon>Pelagophyceae</taxon>
        <taxon>Pelagomonadales</taxon>
        <taxon>Pelagomonadaceae</taxon>
        <taxon>Aureococcus</taxon>
    </lineage>
</organism>